<proteinExistence type="predicted"/>
<gene>
    <name evidence="2" type="ORF">CPELLU_LOCUS1412</name>
</gene>
<feature type="non-terminal residue" evidence="2">
    <location>
        <position position="1"/>
    </location>
</feature>
<keyword evidence="3" id="KW-1185">Reference proteome</keyword>
<evidence type="ECO:0000313" key="3">
    <source>
        <dbReference type="Proteomes" id="UP000789759"/>
    </source>
</evidence>
<comment type="caution">
    <text evidence="2">The sequence shown here is derived from an EMBL/GenBank/DDBJ whole genome shotgun (WGS) entry which is preliminary data.</text>
</comment>
<dbReference type="AlphaFoldDB" id="A0A9N8WB90"/>
<dbReference type="Proteomes" id="UP000789759">
    <property type="component" value="Unassembled WGS sequence"/>
</dbReference>
<protein>
    <submittedName>
        <fullName evidence="2">24167_t:CDS:1</fullName>
    </submittedName>
</protein>
<name>A0A9N8WB90_9GLOM</name>
<reference evidence="2" key="1">
    <citation type="submission" date="2021-06" db="EMBL/GenBank/DDBJ databases">
        <authorList>
            <person name="Kallberg Y."/>
            <person name="Tangrot J."/>
            <person name="Rosling A."/>
        </authorList>
    </citation>
    <scope>NUCLEOTIDE SEQUENCE</scope>
    <source>
        <strain evidence="2">FL966</strain>
    </source>
</reference>
<feature type="compositionally biased region" description="Basic and acidic residues" evidence="1">
    <location>
        <begin position="26"/>
        <end position="51"/>
    </location>
</feature>
<sequence>NFNEKKLKTIVNEILENLVEDNNLFDENKNKDKNENKDEDKDNSFDLDNKKNKTNINDLLITKLIDLNFYDNNEPETDLFSN</sequence>
<organism evidence="2 3">
    <name type="scientific">Cetraspora pellucida</name>
    <dbReference type="NCBI Taxonomy" id="1433469"/>
    <lineage>
        <taxon>Eukaryota</taxon>
        <taxon>Fungi</taxon>
        <taxon>Fungi incertae sedis</taxon>
        <taxon>Mucoromycota</taxon>
        <taxon>Glomeromycotina</taxon>
        <taxon>Glomeromycetes</taxon>
        <taxon>Diversisporales</taxon>
        <taxon>Gigasporaceae</taxon>
        <taxon>Cetraspora</taxon>
    </lineage>
</organism>
<evidence type="ECO:0000256" key="1">
    <source>
        <dbReference type="SAM" id="MobiDB-lite"/>
    </source>
</evidence>
<feature type="region of interest" description="Disordered" evidence="1">
    <location>
        <begin position="22"/>
        <end position="51"/>
    </location>
</feature>
<dbReference type="OrthoDB" id="2479179at2759"/>
<dbReference type="EMBL" id="CAJVQA010000515">
    <property type="protein sequence ID" value="CAG8478607.1"/>
    <property type="molecule type" value="Genomic_DNA"/>
</dbReference>
<accession>A0A9N8WB90</accession>
<evidence type="ECO:0000313" key="2">
    <source>
        <dbReference type="EMBL" id="CAG8478607.1"/>
    </source>
</evidence>